<evidence type="ECO:0000256" key="4">
    <source>
        <dbReference type="HAMAP-Rule" id="MF_03050"/>
    </source>
</evidence>
<dbReference type="InterPro" id="IPR000192">
    <property type="entry name" value="Aminotrans_V_dom"/>
</dbReference>
<dbReference type="GO" id="GO:0006777">
    <property type="term" value="P:Mo-molybdopterin cofactor biosynthetic process"/>
    <property type="evidence" value="ECO:0007669"/>
    <property type="project" value="UniProtKB-UniRule"/>
</dbReference>
<dbReference type="EMBL" id="JAUIZM010000003">
    <property type="protein sequence ID" value="KAK1393156.1"/>
    <property type="molecule type" value="Genomic_DNA"/>
</dbReference>
<protein>
    <recommendedName>
        <fullName evidence="4">Molybdenum cofactor sulfurase</fullName>
        <shortName evidence="4">MCS</shortName>
        <shortName evidence="4">MOS</shortName>
        <shortName evidence="4">MoCo sulfurase</shortName>
        <ecNumber evidence="4">2.8.1.9</ecNumber>
    </recommendedName>
    <alternativeName>
        <fullName evidence="4">Molybdenum cofactor sulfurtransferase</fullName>
    </alternativeName>
</protein>
<comment type="catalytic activity">
    <reaction evidence="4">
        <text>Mo-molybdopterin + L-cysteine + AH2 = thio-Mo-molybdopterin + L-alanine + A + H2O</text>
        <dbReference type="Rhea" id="RHEA:42636"/>
        <dbReference type="ChEBI" id="CHEBI:13193"/>
        <dbReference type="ChEBI" id="CHEBI:15377"/>
        <dbReference type="ChEBI" id="CHEBI:17499"/>
        <dbReference type="ChEBI" id="CHEBI:35235"/>
        <dbReference type="ChEBI" id="CHEBI:57972"/>
        <dbReference type="ChEBI" id="CHEBI:71302"/>
        <dbReference type="ChEBI" id="CHEBI:82685"/>
        <dbReference type="EC" id="2.8.1.9"/>
    </reaction>
</comment>
<dbReference type="InterPro" id="IPR005302">
    <property type="entry name" value="MoCF_Sase_C"/>
</dbReference>
<dbReference type="PANTHER" id="PTHR14237:SF80">
    <property type="entry name" value="MOLYBDENUM COFACTOR SULFURASE"/>
    <property type="match status" value="1"/>
</dbReference>
<feature type="modified residue" description="N6-(pyridoxal phosphate)lysine" evidence="4">
    <location>
        <position position="274"/>
    </location>
</feature>
<evidence type="ECO:0000313" key="6">
    <source>
        <dbReference type="EMBL" id="KAK1393156.1"/>
    </source>
</evidence>
<keyword evidence="2 4" id="KW-0663">Pyridoxal phosphate</keyword>
<dbReference type="InterPro" id="IPR011037">
    <property type="entry name" value="Pyrv_Knase-like_insert_dom_sf"/>
</dbReference>
<comment type="function">
    <text evidence="4">Sulfurates the molybdenum cofactor. Sulfation of molybdenum is essential for xanthine dehydrogenase (XDH) and aldehyde oxidase (ADO) enzymes in which molybdenum cofactor is liganded by 1 oxygen and 1 sulfur atom in active form.</text>
</comment>
<dbReference type="SUPFAM" id="SSF141673">
    <property type="entry name" value="MOSC N-terminal domain-like"/>
    <property type="match status" value="1"/>
</dbReference>
<dbReference type="InterPro" id="IPR028886">
    <property type="entry name" value="MoCo_sulfurase"/>
</dbReference>
<evidence type="ECO:0000313" key="7">
    <source>
        <dbReference type="Proteomes" id="UP001237642"/>
    </source>
</evidence>
<dbReference type="SUPFAM" id="SSF50800">
    <property type="entry name" value="PK beta-barrel domain-like"/>
    <property type="match status" value="1"/>
</dbReference>
<dbReference type="Pfam" id="PF03476">
    <property type="entry name" value="MOSC_N"/>
    <property type="match status" value="1"/>
</dbReference>
<comment type="cofactor">
    <cofactor evidence="4">
        <name>pyridoxal 5'-phosphate</name>
        <dbReference type="ChEBI" id="CHEBI:597326"/>
    </cofactor>
</comment>
<comment type="caution">
    <text evidence="6">The sequence shown here is derived from an EMBL/GenBank/DDBJ whole genome shotgun (WGS) entry which is preliminary data.</text>
</comment>
<accession>A0AAD8IWX6</accession>
<comment type="similarity">
    <text evidence="4">Belongs to the class-V pyridoxal-phosphate-dependent aminotransferase family. MOCOS subfamily.</text>
</comment>
<dbReference type="GO" id="GO:0030151">
    <property type="term" value="F:molybdenum ion binding"/>
    <property type="evidence" value="ECO:0007669"/>
    <property type="project" value="UniProtKB-UniRule"/>
</dbReference>
<keyword evidence="1 4" id="KW-0808">Transferase</keyword>
<dbReference type="InterPro" id="IPR015422">
    <property type="entry name" value="PyrdxlP-dep_Trfase_small"/>
</dbReference>
<dbReference type="PROSITE" id="PS51340">
    <property type="entry name" value="MOSC"/>
    <property type="match status" value="1"/>
</dbReference>
<dbReference type="GO" id="GO:0032787">
    <property type="term" value="P:monocarboxylic acid metabolic process"/>
    <property type="evidence" value="ECO:0007669"/>
    <property type="project" value="UniProtKB-ARBA"/>
</dbReference>
<proteinExistence type="inferred from homology"/>
<keyword evidence="3 4" id="KW-0501">Molybdenum cofactor biosynthesis</keyword>
<dbReference type="EC" id="2.8.1.9" evidence="4"/>
<dbReference type="GO" id="GO:0008265">
    <property type="term" value="F:molybdenum cofactor sulfurtransferase activity"/>
    <property type="evidence" value="ECO:0007669"/>
    <property type="project" value="UniProtKB-UniRule"/>
</dbReference>
<dbReference type="SUPFAM" id="SSF53383">
    <property type="entry name" value="PLP-dependent transferases"/>
    <property type="match status" value="1"/>
</dbReference>
<dbReference type="AlphaFoldDB" id="A0AAD8IWX6"/>
<dbReference type="Pfam" id="PF00266">
    <property type="entry name" value="Aminotran_5"/>
    <property type="match status" value="2"/>
</dbReference>
<dbReference type="Pfam" id="PF03473">
    <property type="entry name" value="MOSC"/>
    <property type="match status" value="1"/>
</dbReference>
<evidence type="ECO:0000256" key="3">
    <source>
        <dbReference type="ARBA" id="ARBA00023150"/>
    </source>
</evidence>
<organism evidence="6 7">
    <name type="scientific">Heracleum sosnowskyi</name>
    <dbReference type="NCBI Taxonomy" id="360622"/>
    <lineage>
        <taxon>Eukaryota</taxon>
        <taxon>Viridiplantae</taxon>
        <taxon>Streptophyta</taxon>
        <taxon>Embryophyta</taxon>
        <taxon>Tracheophyta</taxon>
        <taxon>Spermatophyta</taxon>
        <taxon>Magnoliopsida</taxon>
        <taxon>eudicotyledons</taxon>
        <taxon>Gunneridae</taxon>
        <taxon>Pentapetalae</taxon>
        <taxon>asterids</taxon>
        <taxon>campanulids</taxon>
        <taxon>Apiales</taxon>
        <taxon>Apiaceae</taxon>
        <taxon>Apioideae</taxon>
        <taxon>apioid superclade</taxon>
        <taxon>Tordylieae</taxon>
        <taxon>Tordyliinae</taxon>
        <taxon>Heracleum</taxon>
    </lineage>
</organism>
<dbReference type="Proteomes" id="UP001237642">
    <property type="component" value="Unassembled WGS sequence"/>
</dbReference>
<dbReference type="Gene3D" id="3.90.1150.10">
    <property type="entry name" value="Aspartate Aminotransferase, domain 1"/>
    <property type="match status" value="1"/>
</dbReference>
<reference evidence="6" key="1">
    <citation type="submission" date="2023-02" db="EMBL/GenBank/DDBJ databases">
        <title>Genome of toxic invasive species Heracleum sosnowskyi carries increased number of genes despite the absence of recent whole-genome duplications.</title>
        <authorList>
            <person name="Schelkunov M."/>
            <person name="Shtratnikova V."/>
            <person name="Makarenko M."/>
            <person name="Klepikova A."/>
            <person name="Omelchenko D."/>
            <person name="Novikova G."/>
            <person name="Obukhova E."/>
            <person name="Bogdanov V."/>
            <person name="Penin A."/>
            <person name="Logacheva M."/>
        </authorList>
    </citation>
    <scope>NUCLEOTIDE SEQUENCE</scope>
    <source>
        <strain evidence="6">Hsosn_3</strain>
        <tissue evidence="6">Leaf</tissue>
    </source>
</reference>
<feature type="active site" evidence="4">
    <location>
        <position position="432"/>
    </location>
</feature>
<sequence length="824" mass="91708">MNTDVEKARFLEEFGDDYGYLNSPKNIDEIRATEFNRLQELVYLDHAGATLYSESQLEAIFKSLNSTVYGNPHTQSNVSSSTSDIVREARQQVLSFCNASAKEYKCIFTSGATAALKLVGEAFPWSSESNFMYTRENHNSVLGIREYALAKGSAAFAIDIEEAGHHDGLRDTKSSLKVVKHTVQRRSEVRILNEEPAEKALNLFAFPSECNFSGVKFNLDLANIIKEDPERILKESPHPKGSWMVLIDAAKGCATEPPDLSKYKADFVVISFYKLFGYPTGLGALIVRNDAVKLLKKTYFSGGTVAASIADIDFVKRREGAEESLEDGSISYLSIASIHHGFYILNTLTMSAISRHTASLATYLRNMLLALRHDDGDSVCVVYGLDSKELRTKLGPTVSFNLKRPDGSWFGYHEVEKLASLSGIQLRTGCFCNPGACAKYLGLSHSDLLSNIEAGHVCWDDHDILNGKPTGAVRVSFGYMSTFEDAKKFMSFIRSSFVSLPFQSSRSIFHRPITTEGTDRNMSRYYLRSINIYPIKSCGGFSVDSWLLSSTGLLHDREWVIKSTSGEILTQKKVPEMCYISTLIDLNLGILLVESPRCKEKLQIELESDSYVSGRVEMEIHNLRYEVQVYGDEVDDWFSNAVGRPCSLLRSSGLAGPKRYPCSNRNRSVGMCIDAESKLNFVNEAQLLLISEQSVSDLNTRLTSKNVEKGSPAAPIQVNPMRFRPNLVIAGGEPYLEDGWQCIRIGNKYFTSLGGCNRCQMININDQAGEVKRLNEPLATLAAYRRVKGKIFFGILLRYDDGNKEEAGSLIQVGEEVYPVADLL</sequence>
<evidence type="ECO:0000256" key="1">
    <source>
        <dbReference type="ARBA" id="ARBA00022679"/>
    </source>
</evidence>
<dbReference type="HAMAP" id="MF_03050">
    <property type="entry name" value="MOCOS"/>
    <property type="match status" value="1"/>
</dbReference>
<feature type="domain" description="MOSC" evidence="5">
    <location>
        <begin position="649"/>
        <end position="820"/>
    </location>
</feature>
<dbReference type="PANTHER" id="PTHR14237">
    <property type="entry name" value="MOLYBDOPTERIN COFACTOR SULFURASE MOSC"/>
    <property type="match status" value="1"/>
</dbReference>
<name>A0AAD8IWX6_9APIA</name>
<dbReference type="GO" id="GO:0030170">
    <property type="term" value="F:pyridoxal phosphate binding"/>
    <property type="evidence" value="ECO:0007669"/>
    <property type="project" value="UniProtKB-UniRule"/>
</dbReference>
<keyword evidence="7" id="KW-1185">Reference proteome</keyword>
<dbReference type="GO" id="GO:0016829">
    <property type="term" value="F:lyase activity"/>
    <property type="evidence" value="ECO:0007669"/>
    <property type="project" value="UniProtKB-UniRule"/>
</dbReference>
<dbReference type="InterPro" id="IPR015424">
    <property type="entry name" value="PyrdxlP-dep_Trfase"/>
</dbReference>
<dbReference type="InterPro" id="IPR005303">
    <property type="entry name" value="MOCOS_middle"/>
</dbReference>
<evidence type="ECO:0000259" key="5">
    <source>
        <dbReference type="PROSITE" id="PS51340"/>
    </source>
</evidence>
<evidence type="ECO:0000256" key="2">
    <source>
        <dbReference type="ARBA" id="ARBA00022898"/>
    </source>
</evidence>
<reference evidence="6" key="2">
    <citation type="submission" date="2023-05" db="EMBL/GenBank/DDBJ databases">
        <authorList>
            <person name="Schelkunov M.I."/>
        </authorList>
    </citation>
    <scope>NUCLEOTIDE SEQUENCE</scope>
    <source>
        <strain evidence="6">Hsosn_3</strain>
        <tissue evidence="6">Leaf</tissue>
    </source>
</reference>
<gene>
    <name evidence="6" type="ORF">POM88_012212</name>
</gene>
<dbReference type="Gene3D" id="3.40.640.10">
    <property type="entry name" value="Type I PLP-dependent aspartate aminotransferase-like (Major domain)"/>
    <property type="match status" value="1"/>
</dbReference>
<dbReference type="InterPro" id="IPR015421">
    <property type="entry name" value="PyrdxlP-dep_Trfase_major"/>
</dbReference>